<gene>
    <name evidence="4" type="ORF">KUCA_T00000034001</name>
</gene>
<dbReference type="OrthoDB" id="9992270at2759"/>
<keyword evidence="5" id="KW-1185">Reference proteome</keyword>
<feature type="chain" id="PRO_5004878836" description="PhoD-like phosphatase metallophosphatase domain-containing protein" evidence="1">
    <location>
        <begin position="19"/>
        <end position="551"/>
    </location>
</feature>
<dbReference type="InterPro" id="IPR018946">
    <property type="entry name" value="PhoD-like_MPP"/>
</dbReference>
<accession>W6MF10</accession>
<dbReference type="SUPFAM" id="SSF56300">
    <property type="entry name" value="Metallo-dependent phosphatases"/>
    <property type="match status" value="1"/>
</dbReference>
<reference evidence="4" key="1">
    <citation type="submission" date="2013-12" db="EMBL/GenBank/DDBJ databases">
        <authorList>
            <person name="Genoscope - CEA"/>
        </authorList>
    </citation>
    <scope>NUCLEOTIDE SEQUENCE</scope>
    <source>
        <strain evidence="4">CBS 1993</strain>
    </source>
</reference>
<sequence length="551" mass="63412">MRYQLYCVLLILLKNAACLPQFISNGNLERFGGISVDEYRYSNVLTESSFEHGIASGDPTMNSIILWTRITIRKNTHGLVPVYLAISESLYMENATRYTTFTNSEIDYTVKVDVEGLDPGKTYYYQFLSADGESTRIGRTKTLPPNSWIGELKFAVYSCSNFAGGFFTSYAMPAVKDSVDYVIHLGDYIYEHENGVYTNGTAIGRTHLPNTEMWTLKNYRDRYAVYRSDHDLQLSHAQFPWILVWDDHEVADNSWLRGSVNSIGWDFLERKENAIRAYIEWLPIRPQQNINKIWRRLKFGKLLDLLMIDTRHYSRDVTDVYTNTDYIASIADREERTMMGFDQEDWLYSSLKTSESVWKVIGSQTVVNHVEFGAIGDIIGAPFSERNYDSFDGYTANRRRLLDAIDENNISNVVLVSGDFHVSWVHELKKDVESYDMKTGEGSLLVEFASTACSSPTTFPKHFTIEDCLKLSETFVSSNVGVLWNEGWYRGYFELTLNEKEVQADYFGTNVTNDIREEVKLATFVVDQGKNRIRRSFDGQIHYGFLDPRVM</sequence>
<proteinExistence type="predicted"/>
<dbReference type="RefSeq" id="XP_022456092.1">
    <property type="nucleotide sequence ID" value="XM_022604533.1"/>
</dbReference>
<reference evidence="4" key="2">
    <citation type="submission" date="2014-02" db="EMBL/GenBank/DDBJ databases">
        <title>Complete DNA sequence of /Kuraishia capsulata/ illustrates novel genomic features among budding yeasts (/Saccharomycotina/).</title>
        <authorList>
            <person name="Morales L."/>
            <person name="Noel B."/>
            <person name="Porcel B."/>
            <person name="Marcet-Houben M."/>
            <person name="Hullo M-F."/>
            <person name="Sacerdot C."/>
            <person name="Tekaia F."/>
            <person name="Leh-Louis V."/>
            <person name="Despons L."/>
            <person name="Khanna V."/>
            <person name="Aury J-M."/>
            <person name="Barbe V."/>
            <person name="Couloux A."/>
            <person name="Labadie K."/>
            <person name="Pelletier E."/>
            <person name="Souciet J-L."/>
            <person name="Boekhout T."/>
            <person name="Gabaldon T."/>
            <person name="Wincker P."/>
            <person name="Dujon B."/>
        </authorList>
    </citation>
    <scope>NUCLEOTIDE SEQUENCE</scope>
    <source>
        <strain evidence="4">CBS 1993</strain>
    </source>
</reference>
<dbReference type="InterPro" id="IPR032093">
    <property type="entry name" value="PhoD_N"/>
</dbReference>
<dbReference type="PANTHER" id="PTHR43606">
    <property type="entry name" value="PHOSPHATASE, PUTATIVE (AFU_ORTHOLOGUE AFUA_6G08710)-RELATED"/>
    <property type="match status" value="1"/>
</dbReference>
<dbReference type="InterPro" id="IPR052900">
    <property type="entry name" value="Phospholipid_Metab_Enz"/>
</dbReference>
<protein>
    <recommendedName>
        <fullName evidence="6">PhoD-like phosphatase metallophosphatase domain-containing protein</fullName>
    </recommendedName>
</protein>
<dbReference type="EMBL" id="HG793125">
    <property type="protein sequence ID" value="CDK24074.1"/>
    <property type="molecule type" value="Genomic_DNA"/>
</dbReference>
<dbReference type="HOGENOM" id="CLU_015982_0_0_1"/>
<dbReference type="InterPro" id="IPR038607">
    <property type="entry name" value="PhoD-like_sf"/>
</dbReference>
<dbReference type="Pfam" id="PF09423">
    <property type="entry name" value="PhoD"/>
    <property type="match status" value="1"/>
</dbReference>
<feature type="domain" description="Phospholipase D N-terminal" evidence="3">
    <location>
        <begin position="52"/>
        <end position="142"/>
    </location>
</feature>
<dbReference type="InterPro" id="IPR029052">
    <property type="entry name" value="Metallo-depent_PP-like"/>
</dbReference>
<evidence type="ECO:0000259" key="2">
    <source>
        <dbReference type="Pfam" id="PF09423"/>
    </source>
</evidence>
<feature type="domain" description="PhoD-like phosphatase metallophosphatase" evidence="2">
    <location>
        <begin position="154"/>
        <end position="506"/>
    </location>
</feature>
<evidence type="ECO:0000313" key="4">
    <source>
        <dbReference type="EMBL" id="CDK24074.1"/>
    </source>
</evidence>
<evidence type="ECO:0008006" key="6">
    <source>
        <dbReference type="Google" id="ProtNLM"/>
    </source>
</evidence>
<dbReference type="PANTHER" id="PTHR43606:SF7">
    <property type="entry name" value="PHOSPHATASE, PUTATIVE (AFU_ORTHOLOGUE AFUA_6G08710)-RELATED"/>
    <property type="match status" value="1"/>
</dbReference>
<dbReference type="Gene3D" id="2.60.40.380">
    <property type="entry name" value="Purple acid phosphatase-like, N-terminal"/>
    <property type="match status" value="1"/>
</dbReference>
<name>W6MF10_9ASCO</name>
<dbReference type="AlphaFoldDB" id="W6MF10"/>
<keyword evidence="1" id="KW-0732">Signal</keyword>
<evidence type="ECO:0000259" key="3">
    <source>
        <dbReference type="Pfam" id="PF16655"/>
    </source>
</evidence>
<dbReference type="GeneID" id="34517480"/>
<dbReference type="Pfam" id="PF16655">
    <property type="entry name" value="PhoD_N"/>
    <property type="match status" value="1"/>
</dbReference>
<evidence type="ECO:0000256" key="1">
    <source>
        <dbReference type="SAM" id="SignalP"/>
    </source>
</evidence>
<dbReference type="CDD" id="cd07389">
    <property type="entry name" value="MPP_PhoD"/>
    <property type="match status" value="1"/>
</dbReference>
<evidence type="ECO:0000313" key="5">
    <source>
        <dbReference type="Proteomes" id="UP000019384"/>
    </source>
</evidence>
<dbReference type="Proteomes" id="UP000019384">
    <property type="component" value="Unassembled WGS sequence"/>
</dbReference>
<organism evidence="4 5">
    <name type="scientific">Kuraishia capsulata CBS 1993</name>
    <dbReference type="NCBI Taxonomy" id="1382522"/>
    <lineage>
        <taxon>Eukaryota</taxon>
        <taxon>Fungi</taxon>
        <taxon>Dikarya</taxon>
        <taxon>Ascomycota</taxon>
        <taxon>Saccharomycotina</taxon>
        <taxon>Pichiomycetes</taxon>
        <taxon>Pichiales</taxon>
        <taxon>Pichiaceae</taxon>
        <taxon>Kuraishia</taxon>
    </lineage>
</organism>
<feature type="signal peptide" evidence="1">
    <location>
        <begin position="1"/>
        <end position="18"/>
    </location>
</feature>
<dbReference type="Gene3D" id="3.60.21.70">
    <property type="entry name" value="PhoD-like phosphatase"/>
    <property type="match status" value="1"/>
</dbReference>
<dbReference type="STRING" id="1382522.W6MF10"/>